<dbReference type="Proteomes" id="UP000229612">
    <property type="component" value="Unassembled WGS sequence"/>
</dbReference>
<dbReference type="PROSITE" id="PS00893">
    <property type="entry name" value="NUDIX_BOX"/>
    <property type="match status" value="1"/>
</dbReference>
<comment type="cofactor">
    <cofactor evidence="1">
        <name>Mg(2+)</name>
        <dbReference type="ChEBI" id="CHEBI:18420"/>
    </cofactor>
</comment>
<keyword evidence="2" id="KW-0378">Hydrolase</keyword>
<dbReference type="Gene3D" id="3.90.79.10">
    <property type="entry name" value="Nucleoside Triphosphate Pyrophosphohydrolase"/>
    <property type="match status" value="1"/>
</dbReference>
<dbReference type="InterPro" id="IPR020084">
    <property type="entry name" value="NUDIX_hydrolase_CS"/>
</dbReference>
<evidence type="ECO:0000256" key="1">
    <source>
        <dbReference type="ARBA" id="ARBA00001946"/>
    </source>
</evidence>
<dbReference type="Pfam" id="PF00293">
    <property type="entry name" value="NUDIX"/>
    <property type="match status" value="1"/>
</dbReference>
<organism evidence="5 6">
    <name type="scientific">Candidatus Kaiserbacteria bacterium CG10_big_fil_rev_8_21_14_0_10_44_10</name>
    <dbReference type="NCBI Taxonomy" id="1974606"/>
    <lineage>
        <taxon>Bacteria</taxon>
        <taxon>Candidatus Kaiseribacteriota</taxon>
    </lineage>
</organism>
<dbReference type="CDD" id="cd18876">
    <property type="entry name" value="NUDIX_Hydrolase"/>
    <property type="match status" value="1"/>
</dbReference>
<keyword evidence="3" id="KW-0460">Magnesium</keyword>
<comment type="caution">
    <text evidence="5">The sequence shown here is derived from an EMBL/GenBank/DDBJ whole genome shotgun (WGS) entry which is preliminary data.</text>
</comment>
<dbReference type="PROSITE" id="PS51462">
    <property type="entry name" value="NUDIX"/>
    <property type="match status" value="1"/>
</dbReference>
<dbReference type="SUPFAM" id="SSF55811">
    <property type="entry name" value="Nudix"/>
    <property type="match status" value="1"/>
</dbReference>
<dbReference type="PANTHER" id="PTHR43046">
    <property type="entry name" value="GDP-MANNOSE MANNOSYL HYDROLASE"/>
    <property type="match status" value="1"/>
</dbReference>
<dbReference type="InterPro" id="IPR015797">
    <property type="entry name" value="NUDIX_hydrolase-like_dom_sf"/>
</dbReference>
<evidence type="ECO:0000259" key="4">
    <source>
        <dbReference type="PROSITE" id="PS51462"/>
    </source>
</evidence>
<dbReference type="PANTHER" id="PTHR43046:SF12">
    <property type="entry name" value="GDP-MANNOSE MANNOSYL HYDROLASE"/>
    <property type="match status" value="1"/>
</dbReference>
<sequence>MLPNVNNQQASKEIVVAGLITDKNGRVLIVKPSHKEGWIFPGGYVEIGEAPSNAFIREMRAELGVDLTTHPRLLSIDYRGLSDEYVMFIFDGGVFTEEMVNKIQLPPQLLEVQFVTPEEAQSMLRANSARRLLPTLKARSQTGIAYLEHQELL</sequence>
<gene>
    <name evidence="5" type="ORF">COU14_03305</name>
</gene>
<dbReference type="EMBL" id="PFBG01000036">
    <property type="protein sequence ID" value="PIR85648.1"/>
    <property type="molecule type" value="Genomic_DNA"/>
</dbReference>
<dbReference type="AlphaFoldDB" id="A0A2H0UGX0"/>
<dbReference type="InterPro" id="IPR000086">
    <property type="entry name" value="NUDIX_hydrolase_dom"/>
</dbReference>
<dbReference type="GO" id="GO:0016787">
    <property type="term" value="F:hydrolase activity"/>
    <property type="evidence" value="ECO:0007669"/>
    <property type="project" value="UniProtKB-KW"/>
</dbReference>
<feature type="domain" description="Nudix hydrolase" evidence="4">
    <location>
        <begin position="11"/>
        <end position="137"/>
    </location>
</feature>
<protein>
    <recommendedName>
        <fullName evidence="4">Nudix hydrolase domain-containing protein</fullName>
    </recommendedName>
</protein>
<name>A0A2H0UGX0_9BACT</name>
<evidence type="ECO:0000256" key="3">
    <source>
        <dbReference type="ARBA" id="ARBA00022842"/>
    </source>
</evidence>
<proteinExistence type="predicted"/>
<accession>A0A2H0UGX0</accession>
<evidence type="ECO:0000256" key="2">
    <source>
        <dbReference type="ARBA" id="ARBA00022801"/>
    </source>
</evidence>
<evidence type="ECO:0000313" key="6">
    <source>
        <dbReference type="Proteomes" id="UP000229612"/>
    </source>
</evidence>
<evidence type="ECO:0000313" key="5">
    <source>
        <dbReference type="EMBL" id="PIR85648.1"/>
    </source>
</evidence>
<reference evidence="6" key="1">
    <citation type="submission" date="2017-09" db="EMBL/GenBank/DDBJ databases">
        <title>Depth-based differentiation of microbial function through sediment-hosted aquifers and enrichment of novel symbionts in the deep terrestrial subsurface.</title>
        <authorList>
            <person name="Probst A.J."/>
            <person name="Ladd B."/>
            <person name="Jarett J.K."/>
            <person name="Geller-Mcgrath D.E."/>
            <person name="Sieber C.M.K."/>
            <person name="Emerson J.B."/>
            <person name="Anantharaman K."/>
            <person name="Thomas B.C."/>
            <person name="Malmstrom R."/>
            <person name="Stieglmeier M."/>
            <person name="Klingl A."/>
            <person name="Woyke T."/>
            <person name="Ryan C.M."/>
            <person name="Banfield J.F."/>
        </authorList>
    </citation>
    <scope>NUCLEOTIDE SEQUENCE [LARGE SCALE GENOMIC DNA]</scope>
</reference>